<proteinExistence type="predicted"/>
<keyword evidence="2" id="KW-1185">Reference proteome</keyword>
<gene>
    <name evidence="1" type="ORF">PHET_11554</name>
</gene>
<dbReference type="OrthoDB" id="2192888at2759"/>
<dbReference type="EMBL" id="LUCH01018587">
    <property type="protein sequence ID" value="KAF5394428.1"/>
    <property type="molecule type" value="Genomic_DNA"/>
</dbReference>
<comment type="caution">
    <text evidence="1">The sequence shown here is derived from an EMBL/GenBank/DDBJ whole genome shotgun (WGS) entry which is preliminary data.</text>
</comment>
<protein>
    <submittedName>
        <fullName evidence="1">Uncharacterized protein</fullName>
    </submittedName>
</protein>
<organism evidence="1 2">
    <name type="scientific">Paragonimus heterotremus</name>
    <dbReference type="NCBI Taxonomy" id="100268"/>
    <lineage>
        <taxon>Eukaryota</taxon>
        <taxon>Metazoa</taxon>
        <taxon>Spiralia</taxon>
        <taxon>Lophotrochozoa</taxon>
        <taxon>Platyhelminthes</taxon>
        <taxon>Trematoda</taxon>
        <taxon>Digenea</taxon>
        <taxon>Plagiorchiida</taxon>
        <taxon>Troglotremata</taxon>
        <taxon>Troglotrematidae</taxon>
        <taxon>Paragonimus</taxon>
    </lineage>
</organism>
<dbReference type="SUPFAM" id="SSF48371">
    <property type="entry name" value="ARM repeat"/>
    <property type="match status" value="1"/>
</dbReference>
<dbReference type="InterPro" id="IPR016024">
    <property type="entry name" value="ARM-type_fold"/>
</dbReference>
<dbReference type="AlphaFoldDB" id="A0A8J4SEV8"/>
<reference evidence="1" key="1">
    <citation type="submission" date="2019-05" db="EMBL/GenBank/DDBJ databases">
        <title>Annotation for the trematode Paragonimus heterotremus.</title>
        <authorList>
            <person name="Choi Y.-J."/>
        </authorList>
    </citation>
    <scope>NUCLEOTIDE SEQUENCE</scope>
    <source>
        <strain evidence="1">LC</strain>
    </source>
</reference>
<accession>A0A8J4SEV8</accession>
<sequence>MSILPCRKLVAVLNTKDVHCVRLLHCTELLASILHLLPSKEVKTAAECILELVEFPNQLVVCKAFDSFRVLFDSRPSLVCLPVDLSARLLTALYTYKPNDPAIFDVATAIDASQTTGVTGLDVMLAWINAVRSGCTHLCETVCRAVDCNSSEDQISAINQVGVQRLAVEHLDRLLKDLLDLLVSTPLSSLREKVANIVDNVFVNELDSQLVTAGLQDQVASLLLNTISRLDACLKLQRYETWVHALCLIARLVRIWPKVFPVAVAEGSIEPSLCLLIQHVAQLRDSLIDGPRTLTNLIEVNTDKPPGLTTTLVDDRLGEAIIDELDRVCLVALESLGPELVLNQDMLPLEPIVEEL</sequence>
<evidence type="ECO:0000313" key="2">
    <source>
        <dbReference type="Proteomes" id="UP000748531"/>
    </source>
</evidence>
<evidence type="ECO:0000313" key="1">
    <source>
        <dbReference type="EMBL" id="KAF5394428.1"/>
    </source>
</evidence>
<dbReference type="Proteomes" id="UP000748531">
    <property type="component" value="Unassembled WGS sequence"/>
</dbReference>
<name>A0A8J4SEV8_9TREM</name>